<feature type="transmembrane region" description="Helical" evidence="2">
    <location>
        <begin position="103"/>
        <end position="123"/>
    </location>
</feature>
<dbReference type="Pfam" id="PF06458">
    <property type="entry name" value="MucBP"/>
    <property type="match status" value="3"/>
</dbReference>
<evidence type="ECO:0000256" key="1">
    <source>
        <dbReference type="ARBA" id="ARBA00022737"/>
    </source>
</evidence>
<keyword evidence="2" id="KW-0812">Transmembrane</keyword>
<accession>A0AAX2DM80</accession>
<protein>
    <submittedName>
        <fullName evidence="5">LPXTG-motif cell wall anchor domain-containing protein</fullName>
    </submittedName>
</protein>
<dbReference type="InterPro" id="IPR009459">
    <property type="entry name" value="MucBP_dom"/>
</dbReference>
<keyword evidence="3" id="KW-0732">Signal</keyword>
<evidence type="ECO:0000256" key="2">
    <source>
        <dbReference type="SAM" id="Phobius"/>
    </source>
</evidence>
<dbReference type="Proteomes" id="UP000183610">
    <property type="component" value="Unassembled WGS sequence"/>
</dbReference>
<evidence type="ECO:0000313" key="5">
    <source>
        <dbReference type="EMBL" id="SDW29038.1"/>
    </source>
</evidence>
<name>A0AAX2DM80_LISIV</name>
<keyword evidence="2" id="KW-0472">Membrane</keyword>
<gene>
    <name evidence="5" type="ORF">SAMN05421782_102277</name>
</gene>
<dbReference type="EMBL" id="FNMX01000002">
    <property type="protein sequence ID" value="SDW29038.1"/>
    <property type="molecule type" value="Genomic_DNA"/>
</dbReference>
<dbReference type="NCBIfam" id="TIGR01167">
    <property type="entry name" value="LPXTG_anchor"/>
    <property type="match status" value="1"/>
</dbReference>
<dbReference type="Gene3D" id="3.10.20.320">
    <property type="entry name" value="Putative peptidoglycan bound protein (lpxtg motif)"/>
    <property type="match status" value="2"/>
</dbReference>
<evidence type="ECO:0000313" key="6">
    <source>
        <dbReference type="Proteomes" id="UP000183610"/>
    </source>
</evidence>
<evidence type="ECO:0000256" key="3">
    <source>
        <dbReference type="SAM" id="SignalP"/>
    </source>
</evidence>
<feature type="domain" description="MucBP" evidence="4">
    <location>
        <begin position="395"/>
        <end position="474"/>
    </location>
</feature>
<feature type="domain" description="MucBP" evidence="4">
    <location>
        <begin position="274"/>
        <end position="342"/>
    </location>
</feature>
<sequence length="486" mass="54116">MKKRIFRYVFVSMLLYTGLLVGGSSVHAAEMDSSTIVYDYVDVNTLTKEQKDSIIKGTPNEIHKNDYETYQFVYQKNSSQRATNSVDNPSGNNQLLKTGDSGINIFLIILGLLLVGGGISLFARKRGHGKKILLFLVVFGGSSILAGSLVQATESSSLKPEEKVVSSKGVKETKEPESIPGYTYVGYLHTVKNDNPPAPIQKGKVIVNYQDEKGTSIAPSETLEGDIGQPYQISAKEITGYEEKEVEGNTTGTYMEETQTVVYIYEKLPIAAANVMVNYLDEDGKQIHDSQTISGNIGDSYDASTPSYQLEIAGYTLDNDRLPNNEKGTLSEQTQEVNYIYRKELQEVTITIRFVDRDDNPFVLDDLTTYKDGSLVPLYPNLDQYHMLLDYNQQVYNQGEQVPDIVLDSKEGETYSLPEKMTFSILDNQGNPVDYVASPNANNSVSGIRYWQNYRSTPANREGTLTSEDIVVTYQILRYGILIPAP</sequence>
<dbReference type="AlphaFoldDB" id="A0AAX2DM80"/>
<feature type="chain" id="PRO_5043533430" evidence="3">
    <location>
        <begin position="29"/>
        <end position="486"/>
    </location>
</feature>
<comment type="caution">
    <text evidence="5">The sequence shown here is derived from an EMBL/GenBank/DDBJ whole genome shotgun (WGS) entry which is preliminary data.</text>
</comment>
<keyword evidence="1" id="KW-0677">Repeat</keyword>
<organism evidence="5 6">
    <name type="scientific">Listeria ivanovii</name>
    <dbReference type="NCBI Taxonomy" id="1638"/>
    <lineage>
        <taxon>Bacteria</taxon>
        <taxon>Bacillati</taxon>
        <taxon>Bacillota</taxon>
        <taxon>Bacilli</taxon>
        <taxon>Bacillales</taxon>
        <taxon>Listeriaceae</taxon>
        <taxon>Listeria</taxon>
    </lineage>
</organism>
<proteinExistence type="predicted"/>
<keyword evidence="2" id="KW-1133">Transmembrane helix</keyword>
<feature type="signal peptide" evidence="3">
    <location>
        <begin position="1"/>
        <end position="28"/>
    </location>
</feature>
<dbReference type="RefSeq" id="WP_003719164.1">
    <property type="nucleotide sequence ID" value="NZ_FNMX01000002.1"/>
</dbReference>
<feature type="domain" description="MucBP" evidence="4">
    <location>
        <begin position="204"/>
        <end position="266"/>
    </location>
</feature>
<feature type="transmembrane region" description="Helical" evidence="2">
    <location>
        <begin position="132"/>
        <end position="150"/>
    </location>
</feature>
<reference evidence="5 6" key="1">
    <citation type="submission" date="2016-10" db="EMBL/GenBank/DDBJ databases">
        <authorList>
            <person name="Varghese N."/>
            <person name="Submissions S."/>
        </authorList>
    </citation>
    <scope>NUCLEOTIDE SEQUENCE [LARGE SCALE GENOMIC DNA]</scope>
    <source>
        <strain evidence="5 6">ATCC 49954</strain>
    </source>
</reference>
<evidence type="ECO:0000259" key="4">
    <source>
        <dbReference type="Pfam" id="PF06458"/>
    </source>
</evidence>